<comment type="caution">
    <text evidence="2">The sequence shown here is derived from an EMBL/GenBank/DDBJ whole genome shotgun (WGS) entry which is preliminary data.</text>
</comment>
<keyword evidence="3" id="KW-1185">Reference proteome</keyword>
<sequence length="91" mass="10605">MMKWTMIISGWMLWRTAKSSSGWKWGGLALMGIGITALLPKILLVPFILFAIYMMYHKRQVREEWPTVAPSSGQAIDFLDEWEKTIQKKEE</sequence>
<organism evidence="2 3">
    <name type="scientific">Anoxybacteroides rupiense</name>
    <dbReference type="NCBI Taxonomy" id="311460"/>
    <lineage>
        <taxon>Bacteria</taxon>
        <taxon>Bacillati</taxon>
        <taxon>Bacillota</taxon>
        <taxon>Bacilli</taxon>
        <taxon>Bacillales</taxon>
        <taxon>Anoxybacillaceae</taxon>
        <taxon>Anoxybacteroides</taxon>
    </lineage>
</organism>
<dbReference type="Proteomes" id="UP001213979">
    <property type="component" value="Unassembled WGS sequence"/>
</dbReference>
<proteinExistence type="predicted"/>
<name>A0ABT5W282_9BACL</name>
<keyword evidence="1" id="KW-0812">Transmembrane</keyword>
<evidence type="ECO:0008006" key="4">
    <source>
        <dbReference type="Google" id="ProtNLM"/>
    </source>
</evidence>
<accession>A0ABT5W282</accession>
<gene>
    <name evidence="2" type="ORF">PNH38_05995</name>
</gene>
<evidence type="ECO:0000313" key="3">
    <source>
        <dbReference type="Proteomes" id="UP001213979"/>
    </source>
</evidence>
<evidence type="ECO:0000256" key="1">
    <source>
        <dbReference type="SAM" id="Phobius"/>
    </source>
</evidence>
<evidence type="ECO:0000313" key="2">
    <source>
        <dbReference type="EMBL" id="MDE8563438.1"/>
    </source>
</evidence>
<protein>
    <recommendedName>
        <fullName evidence="4">Transmembrane protein (PGPGW)</fullName>
    </recommendedName>
</protein>
<keyword evidence="1" id="KW-1133">Transmembrane helix</keyword>
<dbReference type="EMBL" id="JAQOTG010000003">
    <property type="protein sequence ID" value="MDE8563438.1"/>
    <property type="molecule type" value="Genomic_DNA"/>
</dbReference>
<keyword evidence="1" id="KW-0472">Membrane</keyword>
<feature type="transmembrane region" description="Helical" evidence="1">
    <location>
        <begin position="29"/>
        <end position="53"/>
    </location>
</feature>
<reference evidence="2 3" key="1">
    <citation type="submission" date="2023-01" db="EMBL/GenBank/DDBJ databases">
        <title>Genome-based reclassification of Anoxybacillus geothermalis as a later heterotypic synonym of Anoxybacillus rupiensis.</title>
        <authorList>
            <person name="Inan Bektas K."/>
            <person name="Canakci S."/>
            <person name="Belduz A.A."/>
            <person name="Guler H.H."/>
        </authorList>
    </citation>
    <scope>NUCLEOTIDE SEQUENCE [LARGE SCALE GENOMIC DNA]</scope>
    <source>
        <strain evidence="2 3">DSM 17127</strain>
    </source>
</reference>
<dbReference type="RefSeq" id="WP_183186704.1">
    <property type="nucleotide sequence ID" value="NZ_JACIDF010000005.1"/>
</dbReference>